<dbReference type="CDD" id="cd06261">
    <property type="entry name" value="TM_PBP2"/>
    <property type="match status" value="1"/>
</dbReference>
<dbReference type="Pfam" id="PF00528">
    <property type="entry name" value="BPD_transp_1"/>
    <property type="match status" value="1"/>
</dbReference>
<keyword evidence="6 7" id="KW-0472">Membrane</keyword>
<evidence type="ECO:0000256" key="4">
    <source>
        <dbReference type="ARBA" id="ARBA00022692"/>
    </source>
</evidence>
<organism evidence="9 10">
    <name type="scientific">Jiangella alba</name>
    <dbReference type="NCBI Taxonomy" id="561176"/>
    <lineage>
        <taxon>Bacteria</taxon>
        <taxon>Bacillati</taxon>
        <taxon>Actinomycetota</taxon>
        <taxon>Actinomycetes</taxon>
        <taxon>Jiangellales</taxon>
        <taxon>Jiangellaceae</taxon>
        <taxon>Jiangella</taxon>
    </lineage>
</organism>
<dbReference type="RefSeq" id="WP_069114293.1">
    <property type="nucleotide sequence ID" value="NZ_FNUC01000004.1"/>
</dbReference>
<evidence type="ECO:0000256" key="1">
    <source>
        <dbReference type="ARBA" id="ARBA00004651"/>
    </source>
</evidence>
<evidence type="ECO:0000259" key="8">
    <source>
        <dbReference type="PROSITE" id="PS50928"/>
    </source>
</evidence>
<dbReference type="PANTHER" id="PTHR43386:SF1">
    <property type="entry name" value="D,D-DIPEPTIDE TRANSPORT SYSTEM PERMEASE PROTEIN DDPC-RELATED"/>
    <property type="match status" value="1"/>
</dbReference>
<evidence type="ECO:0000256" key="5">
    <source>
        <dbReference type="ARBA" id="ARBA00022989"/>
    </source>
</evidence>
<dbReference type="PROSITE" id="PS50928">
    <property type="entry name" value="ABC_TM1"/>
    <property type="match status" value="1"/>
</dbReference>
<feature type="transmembrane region" description="Helical" evidence="7">
    <location>
        <begin position="150"/>
        <end position="168"/>
    </location>
</feature>
<evidence type="ECO:0000313" key="9">
    <source>
        <dbReference type="EMBL" id="SEF17988.1"/>
    </source>
</evidence>
<dbReference type="STRING" id="561176.SAMN04488561_6161"/>
<accession>A0A1H5PXS2</accession>
<comment type="similarity">
    <text evidence="7">Belongs to the binding-protein-dependent transport system permease family.</text>
</comment>
<feature type="transmembrane region" description="Helical" evidence="7">
    <location>
        <begin position="88"/>
        <end position="112"/>
    </location>
</feature>
<feature type="domain" description="ABC transmembrane type-1" evidence="8">
    <location>
        <begin position="89"/>
        <end position="278"/>
    </location>
</feature>
<protein>
    <submittedName>
        <fullName evidence="9">Peptide/nickel transport system permease protein</fullName>
    </submittedName>
</protein>
<evidence type="ECO:0000256" key="6">
    <source>
        <dbReference type="ARBA" id="ARBA00023136"/>
    </source>
</evidence>
<dbReference type="GO" id="GO:0055085">
    <property type="term" value="P:transmembrane transport"/>
    <property type="evidence" value="ECO:0007669"/>
    <property type="project" value="InterPro"/>
</dbReference>
<dbReference type="Gene3D" id="1.10.3720.10">
    <property type="entry name" value="MetI-like"/>
    <property type="match status" value="1"/>
</dbReference>
<name>A0A1H5PXS2_9ACTN</name>
<evidence type="ECO:0000256" key="7">
    <source>
        <dbReference type="RuleBase" id="RU363032"/>
    </source>
</evidence>
<reference evidence="10" key="1">
    <citation type="submission" date="2016-10" db="EMBL/GenBank/DDBJ databases">
        <authorList>
            <person name="Varghese N."/>
            <person name="Submissions S."/>
        </authorList>
    </citation>
    <scope>NUCLEOTIDE SEQUENCE [LARGE SCALE GENOMIC DNA]</scope>
    <source>
        <strain evidence="10">DSM 45237</strain>
    </source>
</reference>
<keyword evidence="5 7" id="KW-1133">Transmembrane helix</keyword>
<dbReference type="GO" id="GO:0005886">
    <property type="term" value="C:plasma membrane"/>
    <property type="evidence" value="ECO:0007669"/>
    <property type="project" value="UniProtKB-SubCell"/>
</dbReference>
<dbReference type="Proteomes" id="UP000181980">
    <property type="component" value="Unassembled WGS sequence"/>
</dbReference>
<keyword evidence="10" id="KW-1185">Reference proteome</keyword>
<dbReference type="InterPro" id="IPR035906">
    <property type="entry name" value="MetI-like_sf"/>
</dbReference>
<dbReference type="InterPro" id="IPR050366">
    <property type="entry name" value="BP-dependent_transpt_permease"/>
</dbReference>
<feature type="transmembrane region" description="Helical" evidence="7">
    <location>
        <begin position="256"/>
        <end position="278"/>
    </location>
</feature>
<keyword evidence="4 7" id="KW-0812">Transmembrane</keyword>
<comment type="subcellular location">
    <subcellularLocation>
        <location evidence="1 7">Cell membrane</location>
        <topology evidence="1 7">Multi-pass membrane protein</topology>
    </subcellularLocation>
</comment>
<feature type="transmembrane region" description="Helical" evidence="7">
    <location>
        <begin position="20"/>
        <end position="47"/>
    </location>
</feature>
<evidence type="ECO:0000313" key="10">
    <source>
        <dbReference type="Proteomes" id="UP000181980"/>
    </source>
</evidence>
<feature type="transmembrane region" description="Helical" evidence="7">
    <location>
        <begin position="124"/>
        <end position="144"/>
    </location>
</feature>
<dbReference type="EMBL" id="FNUC01000004">
    <property type="protein sequence ID" value="SEF17988.1"/>
    <property type="molecule type" value="Genomic_DNA"/>
</dbReference>
<proteinExistence type="inferred from homology"/>
<dbReference type="SUPFAM" id="SSF161098">
    <property type="entry name" value="MetI-like"/>
    <property type="match status" value="1"/>
</dbReference>
<evidence type="ECO:0000256" key="2">
    <source>
        <dbReference type="ARBA" id="ARBA00022448"/>
    </source>
</evidence>
<dbReference type="InterPro" id="IPR000515">
    <property type="entry name" value="MetI-like"/>
</dbReference>
<sequence>MASTTPARSSGRLRTVRAGLTRSITGTIGGAVFLIMIVGALVAPLFVQADTATDLTAIYQPPSAAHWLGTDDEGKDIAKQILVGGRDIVIVGLVAAGVSTLIAVAFGALAAYRGGWVDSLIVQVTDFVLTVPQFVLLLVLSAYLRLDSATLLAVLLGLLAWPSLLRAVRAQVLSLKGREFVEAARLVDLGTWRILFREILPNMASYLLVHFILAMTGAVYALAGLYLLGLAPMSGTNWGIMIHQAWTKGAFFYSGGLPYILSPLIVIAILQLSAIWLVRSLEELLNPRLRAQG</sequence>
<feature type="transmembrane region" description="Helical" evidence="7">
    <location>
        <begin position="203"/>
        <end position="228"/>
    </location>
</feature>
<keyword evidence="3" id="KW-1003">Cell membrane</keyword>
<dbReference type="AlphaFoldDB" id="A0A1H5PXS2"/>
<dbReference type="OrthoDB" id="6637947at2"/>
<keyword evidence="2 7" id="KW-0813">Transport</keyword>
<dbReference type="PANTHER" id="PTHR43386">
    <property type="entry name" value="OLIGOPEPTIDE TRANSPORT SYSTEM PERMEASE PROTEIN APPC"/>
    <property type="match status" value="1"/>
</dbReference>
<gene>
    <name evidence="9" type="ORF">SAMN04488561_6161</name>
</gene>
<evidence type="ECO:0000256" key="3">
    <source>
        <dbReference type="ARBA" id="ARBA00022475"/>
    </source>
</evidence>